<proteinExistence type="predicted"/>
<name>A0ABS6JGR5_9BACI</name>
<organism evidence="1 2">
    <name type="scientific">Evansella tamaricis</name>
    <dbReference type="NCBI Taxonomy" id="2069301"/>
    <lineage>
        <taxon>Bacteria</taxon>
        <taxon>Bacillati</taxon>
        <taxon>Bacillota</taxon>
        <taxon>Bacilli</taxon>
        <taxon>Bacillales</taxon>
        <taxon>Bacillaceae</taxon>
        <taxon>Evansella</taxon>
    </lineage>
</organism>
<gene>
    <name evidence="1" type="ORF">KS419_14100</name>
</gene>
<sequence length="121" mass="13628">MSIPTDVASLQIMAEVFKKKNLHQILEKTVHSLVEQVPYIDWVGIYFYENESEVRLMAASNEEDDLQWESNGELKFPITSSDNESLGIMIVRTREAIAFDVTDVSTLETIASAIGELTFAN</sequence>
<dbReference type="RefSeq" id="WP_217067036.1">
    <property type="nucleotide sequence ID" value="NZ_JAHQCS010000113.1"/>
</dbReference>
<dbReference type="Proteomes" id="UP000784880">
    <property type="component" value="Unassembled WGS sequence"/>
</dbReference>
<dbReference type="EMBL" id="JAHQCS010000113">
    <property type="protein sequence ID" value="MBU9712859.1"/>
    <property type="molecule type" value="Genomic_DNA"/>
</dbReference>
<evidence type="ECO:0000313" key="2">
    <source>
        <dbReference type="Proteomes" id="UP000784880"/>
    </source>
</evidence>
<reference evidence="1 2" key="1">
    <citation type="submission" date="2021-06" db="EMBL/GenBank/DDBJ databases">
        <title>Bacillus sp. RD4P76, an endophyte from a halophyte.</title>
        <authorList>
            <person name="Sun J.-Q."/>
        </authorList>
    </citation>
    <scope>NUCLEOTIDE SEQUENCE [LARGE SCALE GENOMIC DNA]</scope>
    <source>
        <strain evidence="1 2">CGMCC 1.15917</strain>
    </source>
</reference>
<keyword evidence="2" id="KW-1185">Reference proteome</keyword>
<protein>
    <submittedName>
        <fullName evidence="1">GAF domain-containing protein</fullName>
    </submittedName>
</protein>
<accession>A0ABS6JGR5</accession>
<evidence type="ECO:0000313" key="1">
    <source>
        <dbReference type="EMBL" id="MBU9712859.1"/>
    </source>
</evidence>
<comment type="caution">
    <text evidence="1">The sequence shown here is derived from an EMBL/GenBank/DDBJ whole genome shotgun (WGS) entry which is preliminary data.</text>
</comment>